<proteinExistence type="inferred from homology"/>
<dbReference type="PANTHER" id="PTHR14401:SF6">
    <property type="entry name" value="CENTROMERE PROTEIN K"/>
    <property type="match status" value="1"/>
</dbReference>
<reference evidence="10" key="1">
    <citation type="journal article" date="2009" name="Genome Res.">
        <title>Comparative genomic analyses of the human fungal pathogens Coccidioides and their relatives.</title>
        <authorList>
            <person name="Sharpton T.J."/>
            <person name="Stajich J.E."/>
            <person name="Rounsley S.D."/>
            <person name="Gardner M.J."/>
            <person name="Wortman J.R."/>
            <person name="Jordar V.S."/>
            <person name="Maiti R."/>
            <person name="Kodira C.D."/>
            <person name="Neafsey D.E."/>
            <person name="Zeng Q."/>
            <person name="Hung C.-Y."/>
            <person name="McMahan C."/>
            <person name="Muszewska A."/>
            <person name="Grynberg M."/>
            <person name="Mandel M.A."/>
            <person name="Kellner E.M."/>
            <person name="Barker B.M."/>
            <person name="Galgiani J.N."/>
            <person name="Orbach M.J."/>
            <person name="Kirkland T.N."/>
            <person name="Cole G.T."/>
            <person name="Henn M.R."/>
            <person name="Birren B.W."/>
            <person name="Taylor J.W."/>
        </authorList>
    </citation>
    <scope>NUCLEOTIDE SEQUENCE [LARGE SCALE GENOMIC DNA]</scope>
    <source>
        <strain evidence="10">UAMH 1704</strain>
    </source>
</reference>
<dbReference type="InParanoid" id="C4JFJ7"/>
<evidence type="ECO:0000256" key="6">
    <source>
        <dbReference type="ARBA" id="ARBA00023242"/>
    </source>
</evidence>
<gene>
    <name evidence="9" type="ORF">UREG_01011</name>
</gene>
<evidence type="ECO:0000256" key="8">
    <source>
        <dbReference type="SAM" id="Coils"/>
    </source>
</evidence>
<evidence type="ECO:0000256" key="3">
    <source>
        <dbReference type="ARBA" id="ARBA00005795"/>
    </source>
</evidence>
<dbReference type="OrthoDB" id="9445768at2759"/>
<comment type="similarity">
    <text evidence="3">Belongs to the CENP-K/MCM22 family.</text>
</comment>
<evidence type="ECO:0000256" key="1">
    <source>
        <dbReference type="ARBA" id="ARBA00004123"/>
    </source>
</evidence>
<evidence type="ECO:0000256" key="7">
    <source>
        <dbReference type="ARBA" id="ARBA00023328"/>
    </source>
</evidence>
<dbReference type="PANTHER" id="PTHR14401">
    <property type="entry name" value="CENTROMERE PROTEIN K"/>
    <property type="match status" value="1"/>
</dbReference>
<comment type="subcellular location">
    <subcellularLocation>
        <location evidence="2">Chromosome</location>
        <location evidence="2">Centromere</location>
    </subcellularLocation>
    <subcellularLocation>
        <location evidence="1">Nucleus</location>
    </subcellularLocation>
</comment>
<evidence type="ECO:0000256" key="5">
    <source>
        <dbReference type="ARBA" id="ARBA00023054"/>
    </source>
</evidence>
<dbReference type="GO" id="GO:0000070">
    <property type="term" value="P:mitotic sister chromatid segregation"/>
    <property type="evidence" value="ECO:0007669"/>
    <property type="project" value="TreeGrafter"/>
</dbReference>
<keyword evidence="5 8" id="KW-0175">Coiled coil</keyword>
<name>C4JFJ7_UNCRE</name>
<protein>
    <recommendedName>
        <fullName evidence="11">Centromere protein Cenp-K</fullName>
    </recommendedName>
</protein>
<accession>C4JFJ7</accession>
<keyword evidence="4" id="KW-0158">Chromosome</keyword>
<organism evidence="9 10">
    <name type="scientific">Uncinocarpus reesii (strain UAMH 1704)</name>
    <dbReference type="NCBI Taxonomy" id="336963"/>
    <lineage>
        <taxon>Eukaryota</taxon>
        <taxon>Fungi</taxon>
        <taxon>Dikarya</taxon>
        <taxon>Ascomycota</taxon>
        <taxon>Pezizomycotina</taxon>
        <taxon>Eurotiomycetes</taxon>
        <taxon>Eurotiomycetidae</taxon>
        <taxon>Onygenales</taxon>
        <taxon>Onygenaceae</taxon>
        <taxon>Uncinocarpus</taxon>
    </lineage>
</organism>
<sequence>MSLPSEIVERIQAFAESCREFEVQRQEELTAATHRENYDGQLDETLKRLRGQVDRQESVLQELRARRPLDLPRPDLSPAARLAQTRRAIEAYRSLSSKEPELPAPGSPLNALLAFRETSRLIQELKASVSAAARDLASNRERLNTEEANLRDARLITTEVRNRLEDLRKQQRQEAGKTKSPSQLAKDLIRKERKHENELEMKSAELKDALKHFVEEHLAAMLAAEDLGGPVVGDQVDVPDSTLDAGYTTRGKEKKSNVVKANGKGLKQQRIDQLVRQRADGDEGSDSIVLNKREAAAMEFHAVLEKLLNATSTSSYVELGKDSAVSRFLIKAKVAQFHPRDSRKIRLINVSRGISD</sequence>
<keyword evidence="7" id="KW-0137">Centromere</keyword>
<dbReference type="RefSeq" id="XP_002541495.1">
    <property type="nucleotide sequence ID" value="XM_002541449.1"/>
</dbReference>
<dbReference type="GO" id="GO:0051382">
    <property type="term" value="P:kinetochore assembly"/>
    <property type="evidence" value="ECO:0007669"/>
    <property type="project" value="InterPro"/>
</dbReference>
<dbReference type="EMBL" id="CH476615">
    <property type="protein sequence ID" value="EEP76162.1"/>
    <property type="molecule type" value="Genomic_DNA"/>
</dbReference>
<dbReference type="InterPro" id="IPR020993">
    <property type="entry name" value="Centromere_CenpK"/>
</dbReference>
<dbReference type="KEGG" id="ure:UREG_01011"/>
<dbReference type="GO" id="GO:0000775">
    <property type="term" value="C:chromosome, centromeric region"/>
    <property type="evidence" value="ECO:0007669"/>
    <property type="project" value="UniProtKB-SubCell"/>
</dbReference>
<dbReference type="OMA" id="IAQFHPK"/>
<dbReference type="eggNOG" id="ENOG502RXW1">
    <property type="taxonomic scope" value="Eukaryota"/>
</dbReference>
<evidence type="ECO:0008006" key="11">
    <source>
        <dbReference type="Google" id="ProtNLM"/>
    </source>
</evidence>
<dbReference type="VEuPathDB" id="FungiDB:UREG_01011"/>
<dbReference type="Proteomes" id="UP000002058">
    <property type="component" value="Unassembled WGS sequence"/>
</dbReference>
<dbReference type="STRING" id="336963.C4JFJ7"/>
<keyword evidence="10" id="KW-1185">Reference proteome</keyword>
<feature type="coiled-coil region" evidence="8">
    <location>
        <begin position="133"/>
        <end position="216"/>
    </location>
</feature>
<keyword evidence="6" id="KW-0539">Nucleus</keyword>
<dbReference type="AlphaFoldDB" id="C4JFJ7"/>
<dbReference type="GO" id="GO:0005634">
    <property type="term" value="C:nucleus"/>
    <property type="evidence" value="ECO:0007669"/>
    <property type="project" value="UniProtKB-SubCell"/>
</dbReference>
<evidence type="ECO:0000313" key="9">
    <source>
        <dbReference type="EMBL" id="EEP76162.1"/>
    </source>
</evidence>
<evidence type="ECO:0000313" key="10">
    <source>
        <dbReference type="Proteomes" id="UP000002058"/>
    </source>
</evidence>
<dbReference type="HOGENOM" id="CLU_048926_0_0_1"/>
<evidence type="ECO:0000256" key="2">
    <source>
        <dbReference type="ARBA" id="ARBA00004584"/>
    </source>
</evidence>
<dbReference type="GeneID" id="8438215"/>
<evidence type="ECO:0000256" key="4">
    <source>
        <dbReference type="ARBA" id="ARBA00022454"/>
    </source>
</evidence>